<evidence type="ECO:0000256" key="1">
    <source>
        <dbReference type="SAM" id="Coils"/>
    </source>
</evidence>
<keyword evidence="1" id="KW-0175">Coiled coil</keyword>
<dbReference type="SUPFAM" id="SSF58113">
    <property type="entry name" value="Apolipoprotein A-I"/>
    <property type="match status" value="1"/>
</dbReference>
<evidence type="ECO:0000256" key="2">
    <source>
        <dbReference type="SAM" id="MobiDB-lite"/>
    </source>
</evidence>
<dbReference type="Proteomes" id="UP000323621">
    <property type="component" value="Unassembled WGS sequence"/>
</dbReference>
<comment type="caution">
    <text evidence="3">The sequence shown here is derived from an EMBL/GenBank/DDBJ whole genome shotgun (WGS) entry which is preliminary data.</text>
</comment>
<name>A0ABY3M8L1_9FLAO</name>
<sequence>MKTNILSLAIIIFIAGITLTSCGEASKKDAKAVKQDTKELSKDLKQGAKDTSEEIKMTMTSDWQQFKTASETAIDNAENQIEELRTKIAKANKNEKEKLTKALDKLEEKNNALKAKLAEKGKAFKEDMIDFSEAAKANEKSFKREFNHDMDELGTALKDLFKNNVE</sequence>
<evidence type="ECO:0000313" key="3">
    <source>
        <dbReference type="EMBL" id="TYC10580.1"/>
    </source>
</evidence>
<dbReference type="Gene3D" id="1.20.120.20">
    <property type="entry name" value="Apolipoprotein"/>
    <property type="match status" value="1"/>
</dbReference>
<accession>A0ABY3M8L1</accession>
<dbReference type="RefSeq" id="WP_148381340.1">
    <property type="nucleotide sequence ID" value="NZ_VSKN01000017.1"/>
</dbReference>
<feature type="coiled-coil region" evidence="1">
    <location>
        <begin position="67"/>
        <end position="123"/>
    </location>
</feature>
<dbReference type="EMBL" id="VSKN01000017">
    <property type="protein sequence ID" value="TYC10580.1"/>
    <property type="molecule type" value="Genomic_DNA"/>
</dbReference>
<gene>
    <name evidence="3" type="ORF">ES677_11605</name>
</gene>
<evidence type="ECO:0000313" key="4">
    <source>
        <dbReference type="Proteomes" id="UP000323621"/>
    </source>
</evidence>
<protein>
    <recommendedName>
        <fullName evidence="5">Lipoprotein</fullName>
    </recommendedName>
</protein>
<dbReference type="PROSITE" id="PS51257">
    <property type="entry name" value="PROKAR_LIPOPROTEIN"/>
    <property type="match status" value="1"/>
</dbReference>
<evidence type="ECO:0008006" key="5">
    <source>
        <dbReference type="Google" id="ProtNLM"/>
    </source>
</evidence>
<proteinExistence type="predicted"/>
<organism evidence="3 4">
    <name type="scientific">Bizionia gelidisalsuginis</name>
    <dbReference type="NCBI Taxonomy" id="291188"/>
    <lineage>
        <taxon>Bacteria</taxon>
        <taxon>Pseudomonadati</taxon>
        <taxon>Bacteroidota</taxon>
        <taxon>Flavobacteriia</taxon>
        <taxon>Flavobacteriales</taxon>
        <taxon>Flavobacteriaceae</taxon>
        <taxon>Bizionia</taxon>
    </lineage>
</organism>
<reference evidence="3 4" key="1">
    <citation type="submission" date="2019-08" db="EMBL/GenBank/DDBJ databases">
        <title>Genomes of Antarctic Bizionia species.</title>
        <authorList>
            <person name="Bowman J.P."/>
        </authorList>
    </citation>
    <scope>NUCLEOTIDE SEQUENCE [LARGE SCALE GENOMIC DNA]</scope>
    <source>
        <strain evidence="3 4">IC164</strain>
    </source>
</reference>
<feature type="region of interest" description="Disordered" evidence="2">
    <location>
        <begin position="32"/>
        <end position="53"/>
    </location>
</feature>
<keyword evidence="4" id="KW-1185">Reference proteome</keyword>